<dbReference type="SUPFAM" id="SSF141523">
    <property type="entry name" value="L,D-transpeptidase catalytic domain-like"/>
    <property type="match status" value="1"/>
</dbReference>
<keyword evidence="12" id="KW-1185">Reference proteome</keyword>
<dbReference type="FunFam" id="2.40.440.10:FF:000002">
    <property type="entry name" value="L,D-transpeptidase ErfK/SrfK"/>
    <property type="match status" value="1"/>
</dbReference>
<dbReference type="GO" id="GO:0008360">
    <property type="term" value="P:regulation of cell shape"/>
    <property type="evidence" value="ECO:0007669"/>
    <property type="project" value="UniProtKB-UniRule"/>
</dbReference>
<evidence type="ECO:0000256" key="2">
    <source>
        <dbReference type="ARBA" id="ARBA00005992"/>
    </source>
</evidence>
<evidence type="ECO:0000259" key="10">
    <source>
        <dbReference type="PROSITE" id="PS52029"/>
    </source>
</evidence>
<evidence type="ECO:0000256" key="5">
    <source>
        <dbReference type="ARBA" id="ARBA00022801"/>
    </source>
</evidence>
<keyword evidence="7 9" id="KW-0573">Peptidoglycan synthesis</keyword>
<evidence type="ECO:0000313" key="12">
    <source>
        <dbReference type="Proteomes" id="UP000585507"/>
    </source>
</evidence>
<dbReference type="GO" id="GO:0018104">
    <property type="term" value="P:peptidoglycan-protein cross-linking"/>
    <property type="evidence" value="ECO:0007669"/>
    <property type="project" value="TreeGrafter"/>
</dbReference>
<dbReference type="PANTHER" id="PTHR30582:SF24">
    <property type="entry name" value="L,D-TRANSPEPTIDASE ERFK_SRFK-RELATED"/>
    <property type="match status" value="1"/>
</dbReference>
<dbReference type="Pfam" id="PF03734">
    <property type="entry name" value="YkuD"/>
    <property type="match status" value="1"/>
</dbReference>
<dbReference type="EMBL" id="JACHBK010000011">
    <property type="protein sequence ID" value="MBB5537846.1"/>
    <property type="molecule type" value="Genomic_DNA"/>
</dbReference>
<keyword evidence="5" id="KW-0378">Hydrolase</keyword>
<dbReference type="GO" id="GO:0071972">
    <property type="term" value="F:peptidoglycan L,D-transpeptidase activity"/>
    <property type="evidence" value="ECO:0007669"/>
    <property type="project" value="TreeGrafter"/>
</dbReference>
<dbReference type="InterPro" id="IPR050979">
    <property type="entry name" value="LD-transpeptidase"/>
</dbReference>
<comment type="caution">
    <text evidence="11">The sequence shown here is derived from an EMBL/GenBank/DDBJ whole genome shotgun (WGS) entry which is preliminary data.</text>
</comment>
<dbReference type="GO" id="GO:0071555">
    <property type="term" value="P:cell wall organization"/>
    <property type="evidence" value="ECO:0007669"/>
    <property type="project" value="UniProtKB-UniRule"/>
</dbReference>
<keyword evidence="8 9" id="KW-0961">Cell wall biogenesis/degradation</keyword>
<keyword evidence="6 9" id="KW-0133">Cell shape</keyword>
<organism evidence="11 12">
    <name type="scientific">Rhizobium giardinii</name>
    <dbReference type="NCBI Taxonomy" id="56731"/>
    <lineage>
        <taxon>Bacteria</taxon>
        <taxon>Pseudomonadati</taxon>
        <taxon>Pseudomonadota</taxon>
        <taxon>Alphaproteobacteria</taxon>
        <taxon>Hyphomicrobiales</taxon>
        <taxon>Rhizobiaceae</taxon>
        <taxon>Rhizobium/Agrobacterium group</taxon>
        <taxon>Rhizobium</taxon>
    </lineage>
</organism>
<gene>
    <name evidence="11" type="ORF">GGD55_004567</name>
</gene>
<dbReference type="UniPathway" id="UPA00219"/>
<reference evidence="11 12" key="1">
    <citation type="submission" date="2020-08" db="EMBL/GenBank/DDBJ databases">
        <title>Genomic Encyclopedia of Type Strains, Phase IV (KMG-V): Genome sequencing to study the core and pangenomes of soil and plant-associated prokaryotes.</title>
        <authorList>
            <person name="Whitman W."/>
        </authorList>
    </citation>
    <scope>NUCLEOTIDE SEQUENCE [LARGE SCALE GENOMIC DNA]</scope>
    <source>
        <strain evidence="11 12">SEMIA 4084</strain>
    </source>
</reference>
<dbReference type="Proteomes" id="UP000585507">
    <property type="component" value="Unassembled WGS sequence"/>
</dbReference>
<evidence type="ECO:0000256" key="1">
    <source>
        <dbReference type="ARBA" id="ARBA00004752"/>
    </source>
</evidence>
<protein>
    <submittedName>
        <fullName evidence="11">Lipoprotein-anchoring transpeptidase ErfK/SrfK</fullName>
    </submittedName>
</protein>
<evidence type="ECO:0000256" key="3">
    <source>
        <dbReference type="ARBA" id="ARBA00022676"/>
    </source>
</evidence>
<sequence>MTTAEQVKMDSDDIARRAFVLGGLALMASGCTSAIRRLGEPISMAYAAAPDRRYRRRHVRYEGNEPPGTIVVDTSQRYLYAVEHGGWAMRYGIGVGEEGRTLKGKATIGHKAVWPSWTPTANMIRRKPHLQQYASGVPGGPHNPLGASALYLYRGGQDTMFRLHGTNEPWTIGQAVSSGCIRLTNEDIVDLYERTPLGTTVLVV</sequence>
<dbReference type="Gene3D" id="2.40.440.10">
    <property type="entry name" value="L,D-transpeptidase catalytic domain-like"/>
    <property type="match status" value="1"/>
</dbReference>
<evidence type="ECO:0000256" key="9">
    <source>
        <dbReference type="PROSITE-ProRule" id="PRU01373"/>
    </source>
</evidence>
<dbReference type="CDD" id="cd16913">
    <property type="entry name" value="YkuD_like"/>
    <property type="match status" value="1"/>
</dbReference>
<evidence type="ECO:0000256" key="7">
    <source>
        <dbReference type="ARBA" id="ARBA00022984"/>
    </source>
</evidence>
<dbReference type="PROSITE" id="PS52029">
    <property type="entry name" value="LD_TPASE"/>
    <property type="match status" value="1"/>
</dbReference>
<evidence type="ECO:0000256" key="6">
    <source>
        <dbReference type="ARBA" id="ARBA00022960"/>
    </source>
</evidence>
<dbReference type="PANTHER" id="PTHR30582">
    <property type="entry name" value="L,D-TRANSPEPTIDASE"/>
    <property type="match status" value="1"/>
</dbReference>
<feature type="active site" description="Nucleophile" evidence="9">
    <location>
        <position position="180"/>
    </location>
</feature>
<evidence type="ECO:0000313" key="11">
    <source>
        <dbReference type="EMBL" id="MBB5537846.1"/>
    </source>
</evidence>
<dbReference type="InterPro" id="IPR038063">
    <property type="entry name" value="Transpep_catalytic_dom"/>
</dbReference>
<dbReference type="GO" id="GO:0005576">
    <property type="term" value="C:extracellular region"/>
    <property type="evidence" value="ECO:0007669"/>
    <property type="project" value="TreeGrafter"/>
</dbReference>
<evidence type="ECO:0000256" key="4">
    <source>
        <dbReference type="ARBA" id="ARBA00022679"/>
    </source>
</evidence>
<keyword evidence="11" id="KW-0449">Lipoprotein</keyword>
<dbReference type="GO" id="GO:0016757">
    <property type="term" value="F:glycosyltransferase activity"/>
    <property type="evidence" value="ECO:0007669"/>
    <property type="project" value="UniProtKB-KW"/>
</dbReference>
<proteinExistence type="inferred from homology"/>
<feature type="domain" description="L,D-TPase catalytic" evidence="10">
    <location>
        <begin position="68"/>
        <end position="204"/>
    </location>
</feature>
<comment type="similarity">
    <text evidence="2">Belongs to the YkuD family.</text>
</comment>
<keyword evidence="4" id="KW-0808">Transferase</keyword>
<dbReference type="InterPro" id="IPR005490">
    <property type="entry name" value="LD_TPept_cat_dom"/>
</dbReference>
<name>A0A7W8XAN4_9HYPH</name>
<comment type="pathway">
    <text evidence="1 9">Cell wall biogenesis; peptidoglycan biosynthesis.</text>
</comment>
<keyword evidence="3" id="KW-0328">Glycosyltransferase</keyword>
<feature type="active site" description="Proton donor/acceptor" evidence="9">
    <location>
        <position position="164"/>
    </location>
</feature>
<accession>A0A7W8XAN4</accession>
<evidence type="ECO:0000256" key="8">
    <source>
        <dbReference type="ARBA" id="ARBA00023316"/>
    </source>
</evidence>
<dbReference type="AlphaFoldDB" id="A0A7W8XAN4"/>